<dbReference type="AlphaFoldDB" id="A0A2R8CPC8"/>
<accession>A0A2R8CPC8</accession>
<dbReference type="Proteomes" id="UP000244934">
    <property type="component" value="Unassembled WGS sequence"/>
</dbReference>
<proteinExistence type="predicted"/>
<gene>
    <name evidence="3" type="ORF">KSP9073_02814</name>
</gene>
<evidence type="ECO:0000313" key="4">
    <source>
        <dbReference type="Proteomes" id="UP000244934"/>
    </source>
</evidence>
<dbReference type="EMBL" id="ONZI01000004">
    <property type="protein sequence ID" value="SPJ34767.1"/>
    <property type="molecule type" value="Genomic_DNA"/>
</dbReference>
<feature type="region of interest" description="Disordered" evidence="1">
    <location>
        <begin position="221"/>
        <end position="244"/>
    </location>
</feature>
<name>A0A2R8CPC8_9GAMM</name>
<keyword evidence="2" id="KW-0812">Transmembrane</keyword>
<reference evidence="4" key="1">
    <citation type="submission" date="2018-03" db="EMBL/GenBank/DDBJ databases">
        <authorList>
            <person name="Navarro De La Torre S."/>
        </authorList>
    </citation>
    <scope>NUCLEOTIDE SEQUENCE [LARGE SCALE GENOMIC DNA]</scope>
    <source>
        <strain evidence="4">EAod3</strain>
    </source>
</reference>
<feature type="compositionally biased region" description="Polar residues" evidence="1">
    <location>
        <begin position="223"/>
        <end position="244"/>
    </location>
</feature>
<organism evidence="3 4">
    <name type="scientific">Kushneria phyllosphaerae</name>
    <dbReference type="NCBI Taxonomy" id="2100822"/>
    <lineage>
        <taxon>Bacteria</taxon>
        <taxon>Pseudomonadati</taxon>
        <taxon>Pseudomonadota</taxon>
        <taxon>Gammaproteobacteria</taxon>
        <taxon>Oceanospirillales</taxon>
        <taxon>Halomonadaceae</taxon>
        <taxon>Kushneria</taxon>
    </lineage>
</organism>
<sequence>MPPKDHEEPVIGADRNAAYSTRTEPRTPHVGRGSRRSSPWPVYVLLLLLAAAVVAMGVQYYKDRQHWSERMSELTQKTQSVAVSRQEMSTNLDHILDGIRGEQQNQRLQLETLQQRVEQQAGDDDQKARLSQLEKSDALRQQTLVSLQQSMDSLDAVIEGLKSTYDARFKDVDNTNAEQSERLQAMQDSRQQLQTLAASVDDQEKTLASIKSRVDELAAQGERLQQSQTSLHAAQESLQDLLNP</sequence>
<evidence type="ECO:0000256" key="1">
    <source>
        <dbReference type="SAM" id="MobiDB-lite"/>
    </source>
</evidence>
<evidence type="ECO:0000256" key="2">
    <source>
        <dbReference type="SAM" id="Phobius"/>
    </source>
</evidence>
<feature type="region of interest" description="Disordered" evidence="1">
    <location>
        <begin position="1"/>
        <end position="37"/>
    </location>
</feature>
<feature type="transmembrane region" description="Helical" evidence="2">
    <location>
        <begin position="40"/>
        <end position="61"/>
    </location>
</feature>
<keyword evidence="4" id="KW-1185">Reference proteome</keyword>
<keyword evidence="2" id="KW-1133">Transmembrane helix</keyword>
<evidence type="ECO:0000313" key="3">
    <source>
        <dbReference type="EMBL" id="SPJ34767.1"/>
    </source>
</evidence>
<keyword evidence="2" id="KW-0472">Membrane</keyword>
<protein>
    <submittedName>
        <fullName evidence="3">Uncharacterized protein</fullName>
    </submittedName>
</protein>